<reference evidence="3 4" key="1">
    <citation type="submission" date="2023-05" db="EMBL/GenBank/DDBJ databases">
        <authorList>
            <person name="Guo Y."/>
        </authorList>
    </citation>
    <scope>NUCLEOTIDE SEQUENCE [LARGE SCALE GENOMIC DNA]</scope>
    <source>
        <strain evidence="3 4">GR2756</strain>
    </source>
</reference>
<evidence type="ECO:0000259" key="2">
    <source>
        <dbReference type="Pfam" id="PF09917"/>
    </source>
</evidence>
<dbReference type="PANTHER" id="PTHR36919">
    <property type="entry name" value="BLR1215 PROTEIN"/>
    <property type="match status" value="1"/>
</dbReference>
<proteinExistence type="predicted"/>
<protein>
    <submittedName>
        <fullName evidence="3">DUF2147 domain-containing protein</fullName>
    </submittedName>
</protein>
<dbReference type="Proteomes" id="UP001259572">
    <property type="component" value="Unassembled WGS sequence"/>
</dbReference>
<organism evidence="3 4">
    <name type="scientific">Sphingosinicella rhizophila</name>
    <dbReference type="NCBI Taxonomy" id="3050082"/>
    <lineage>
        <taxon>Bacteria</taxon>
        <taxon>Pseudomonadati</taxon>
        <taxon>Pseudomonadota</taxon>
        <taxon>Alphaproteobacteria</taxon>
        <taxon>Sphingomonadales</taxon>
        <taxon>Sphingosinicellaceae</taxon>
        <taxon>Sphingosinicella</taxon>
    </lineage>
</organism>
<feature type="chain" id="PRO_5045764335" evidence="1">
    <location>
        <begin position="18"/>
        <end position="137"/>
    </location>
</feature>
<dbReference type="Pfam" id="PF09917">
    <property type="entry name" value="DUF2147"/>
    <property type="match status" value="1"/>
</dbReference>
<dbReference type="Gene3D" id="2.40.128.520">
    <property type="match status" value="1"/>
</dbReference>
<dbReference type="InterPro" id="IPR019223">
    <property type="entry name" value="DUF2147"/>
</dbReference>
<name>A0ABU3Q7N6_9SPHN</name>
<dbReference type="PANTHER" id="PTHR36919:SF2">
    <property type="entry name" value="BLL6627 PROTEIN"/>
    <property type="match status" value="1"/>
</dbReference>
<keyword evidence="1" id="KW-0732">Signal</keyword>
<accession>A0ABU3Q7N6</accession>
<keyword evidence="4" id="KW-1185">Reference proteome</keyword>
<evidence type="ECO:0000313" key="3">
    <source>
        <dbReference type="EMBL" id="MDT9598960.1"/>
    </source>
</evidence>
<evidence type="ECO:0000313" key="4">
    <source>
        <dbReference type="Proteomes" id="UP001259572"/>
    </source>
</evidence>
<gene>
    <name evidence="3" type="ORF">RQX22_08360</name>
</gene>
<feature type="signal peptide" evidence="1">
    <location>
        <begin position="1"/>
        <end position="17"/>
    </location>
</feature>
<evidence type="ECO:0000256" key="1">
    <source>
        <dbReference type="SAM" id="SignalP"/>
    </source>
</evidence>
<sequence>MNLFRGAAIALITAVMAAGTGAAAIPDAPVGVWRNQKNSVHIRIAPCGPVLCGTIVWANEKAKKDAREGGTDPLVGTRIFKDLHKDDKGRWRGKVFVPDINMSFSGTVKLITADTINTRGCLFSGIFCKSRVWVRVS</sequence>
<dbReference type="EMBL" id="JAVUPU010000003">
    <property type="protein sequence ID" value="MDT9598960.1"/>
    <property type="molecule type" value="Genomic_DNA"/>
</dbReference>
<feature type="domain" description="DUF2147" evidence="2">
    <location>
        <begin position="31"/>
        <end position="135"/>
    </location>
</feature>
<comment type="caution">
    <text evidence="3">The sequence shown here is derived from an EMBL/GenBank/DDBJ whole genome shotgun (WGS) entry which is preliminary data.</text>
</comment>